<dbReference type="GO" id="GO:0005506">
    <property type="term" value="F:iron ion binding"/>
    <property type="evidence" value="ECO:0007669"/>
    <property type="project" value="InterPro"/>
</dbReference>
<evidence type="ECO:0000256" key="2">
    <source>
        <dbReference type="ARBA" id="ARBA00022723"/>
    </source>
</evidence>
<feature type="binding site" description="axial binding residue" evidence="4">
    <location>
        <position position="430"/>
    </location>
    <ligand>
        <name>heme</name>
        <dbReference type="ChEBI" id="CHEBI:30413"/>
    </ligand>
    <ligandPart>
        <name>Fe</name>
        <dbReference type="ChEBI" id="CHEBI:18248"/>
    </ligandPart>
</feature>
<keyword evidence="7" id="KW-1185">Reference proteome</keyword>
<evidence type="ECO:0000256" key="3">
    <source>
        <dbReference type="ARBA" id="ARBA00023004"/>
    </source>
</evidence>
<comment type="caution">
    <text evidence="6">The sequence shown here is derived from an EMBL/GenBank/DDBJ whole genome shotgun (WGS) entry which is preliminary data.</text>
</comment>
<evidence type="ECO:0000313" key="7">
    <source>
        <dbReference type="Proteomes" id="UP001174934"/>
    </source>
</evidence>
<evidence type="ECO:0000256" key="5">
    <source>
        <dbReference type="SAM" id="Phobius"/>
    </source>
</evidence>
<comment type="cofactor">
    <cofactor evidence="4">
        <name>heme</name>
        <dbReference type="ChEBI" id="CHEBI:30413"/>
    </cofactor>
</comment>
<dbReference type="PANTHER" id="PTHR24305:SF168">
    <property type="entry name" value="P450, PUTATIVE (EUROFUNG)-RELATED"/>
    <property type="match status" value="1"/>
</dbReference>
<proteinExistence type="predicted"/>
<dbReference type="GO" id="GO:0020037">
    <property type="term" value="F:heme binding"/>
    <property type="evidence" value="ECO:0007669"/>
    <property type="project" value="InterPro"/>
</dbReference>
<keyword evidence="2 4" id="KW-0479">Metal-binding</keyword>
<dbReference type="Proteomes" id="UP001174934">
    <property type="component" value="Unassembled WGS sequence"/>
</dbReference>
<dbReference type="EMBL" id="JAULSR010000010">
    <property type="protein sequence ID" value="KAK0610346.1"/>
    <property type="molecule type" value="Genomic_DNA"/>
</dbReference>
<keyword evidence="5" id="KW-1133">Transmembrane helix</keyword>
<dbReference type="Gene3D" id="1.10.630.10">
    <property type="entry name" value="Cytochrome P450"/>
    <property type="match status" value="1"/>
</dbReference>
<dbReference type="AlphaFoldDB" id="A0AA39WCJ8"/>
<name>A0AA39WCJ8_9PEZI</name>
<dbReference type="PANTHER" id="PTHR24305">
    <property type="entry name" value="CYTOCHROME P450"/>
    <property type="match status" value="1"/>
</dbReference>
<gene>
    <name evidence="6" type="ORF">B0T17DRAFT_658165</name>
</gene>
<dbReference type="InterPro" id="IPR002401">
    <property type="entry name" value="Cyt_P450_E_grp-I"/>
</dbReference>
<evidence type="ECO:0000256" key="4">
    <source>
        <dbReference type="PIRSR" id="PIRSR602401-1"/>
    </source>
</evidence>
<keyword evidence="1 4" id="KW-0349">Heme</keyword>
<dbReference type="InterPro" id="IPR036396">
    <property type="entry name" value="Cyt_P450_sf"/>
</dbReference>
<dbReference type="Pfam" id="PF00067">
    <property type="entry name" value="p450"/>
    <property type="match status" value="1"/>
</dbReference>
<reference evidence="6" key="1">
    <citation type="submission" date="2023-06" db="EMBL/GenBank/DDBJ databases">
        <title>Genome-scale phylogeny and comparative genomics of the fungal order Sordariales.</title>
        <authorList>
            <consortium name="Lawrence Berkeley National Laboratory"/>
            <person name="Hensen N."/>
            <person name="Bonometti L."/>
            <person name="Westerberg I."/>
            <person name="Brannstrom I.O."/>
            <person name="Guillou S."/>
            <person name="Cros-Aarteil S."/>
            <person name="Calhoun S."/>
            <person name="Haridas S."/>
            <person name="Kuo A."/>
            <person name="Mondo S."/>
            <person name="Pangilinan J."/>
            <person name="Riley R."/>
            <person name="LaButti K."/>
            <person name="Andreopoulos B."/>
            <person name="Lipzen A."/>
            <person name="Chen C."/>
            <person name="Yanf M."/>
            <person name="Daum C."/>
            <person name="Ng V."/>
            <person name="Clum A."/>
            <person name="Steindorff A."/>
            <person name="Ohm R."/>
            <person name="Martin F."/>
            <person name="Silar P."/>
            <person name="Natvig D."/>
            <person name="Lalanne C."/>
            <person name="Gautier V."/>
            <person name="Ament-velasquez S.L."/>
            <person name="Kruys A."/>
            <person name="Hutchinson M.I."/>
            <person name="Powell A.J."/>
            <person name="Barry K."/>
            <person name="Miller A.N."/>
            <person name="Grigoriev I.V."/>
            <person name="Debuchy R."/>
            <person name="Gladieux P."/>
            <person name="Thoren M.H."/>
            <person name="Johannesson H."/>
        </authorList>
    </citation>
    <scope>NUCLEOTIDE SEQUENCE</scope>
    <source>
        <strain evidence="6">SMH3391-2</strain>
    </source>
</reference>
<dbReference type="PRINTS" id="PR00463">
    <property type="entry name" value="EP450I"/>
</dbReference>
<accession>A0AA39WCJ8</accession>
<evidence type="ECO:0000313" key="6">
    <source>
        <dbReference type="EMBL" id="KAK0610346.1"/>
    </source>
</evidence>
<keyword evidence="5" id="KW-0812">Transmembrane</keyword>
<dbReference type="InterPro" id="IPR001128">
    <property type="entry name" value="Cyt_P450"/>
</dbReference>
<feature type="transmembrane region" description="Helical" evidence="5">
    <location>
        <begin position="6"/>
        <end position="26"/>
    </location>
</feature>
<dbReference type="CDD" id="cd11060">
    <property type="entry name" value="CYP57A1-like"/>
    <property type="match status" value="1"/>
</dbReference>
<keyword evidence="5" id="KW-0472">Membrane</keyword>
<dbReference type="InterPro" id="IPR050121">
    <property type="entry name" value="Cytochrome_P450_monoxygenase"/>
</dbReference>
<dbReference type="SUPFAM" id="SSF48264">
    <property type="entry name" value="Cytochrome P450"/>
    <property type="match status" value="1"/>
</dbReference>
<dbReference type="GO" id="GO:0004497">
    <property type="term" value="F:monooxygenase activity"/>
    <property type="evidence" value="ECO:0007669"/>
    <property type="project" value="InterPro"/>
</dbReference>
<dbReference type="GO" id="GO:0016705">
    <property type="term" value="F:oxidoreductase activity, acting on paired donors, with incorporation or reduction of molecular oxygen"/>
    <property type="evidence" value="ECO:0007669"/>
    <property type="project" value="InterPro"/>
</dbReference>
<evidence type="ECO:0000256" key="1">
    <source>
        <dbReference type="ARBA" id="ARBA00022617"/>
    </source>
</evidence>
<sequence>MALLTGAALFGSLVSLVIYLIATRYLRWKRLSHIPGPPLAGWSKLLWMAPRQIGGGMCNDLHAVCGKYGPLSRIGPDWLVCSDPAEIRRLWSVHSGYHRSPWYRGFRFDPRSDNILTINENKEHHRLRSHLLPGYSGKGLADQEQVVDENLGKFIGLIERKYLSSHGVLRPMDMQLAFQCLTQDVTTAVEFGRPFGYIEADGDFMGVIEAMEAMLVPTQMAAMFPAVLGLVKSSVFEPFMPKEQVGGRYGEGKVRKRDVLQAFVDSGMTRSEVESEAVVHLVAGTDTTAAAIRTAIFYLSTSPGAYGRLQREIDGAVERGLATRPIVADGEAKGLVYLQAVIREALRMWPPITGLLAKVSGREDVVCGRTVPAGTHVAWAAMGIMKNKAVFGEDAETFQPERWLEAEPERVREMEAVQGLVFAAGTRWECLGMRLAGIELNKTIFELMLRFDFAMVNPIRPFKWNNQGFTVCEGMDLKITKREEAR</sequence>
<protein>
    <submittedName>
        <fullName evidence="6">Cytochrome P450 family protein</fullName>
    </submittedName>
</protein>
<organism evidence="6 7">
    <name type="scientific">Bombardia bombarda</name>
    <dbReference type="NCBI Taxonomy" id="252184"/>
    <lineage>
        <taxon>Eukaryota</taxon>
        <taxon>Fungi</taxon>
        <taxon>Dikarya</taxon>
        <taxon>Ascomycota</taxon>
        <taxon>Pezizomycotina</taxon>
        <taxon>Sordariomycetes</taxon>
        <taxon>Sordariomycetidae</taxon>
        <taxon>Sordariales</taxon>
        <taxon>Lasiosphaeriaceae</taxon>
        <taxon>Bombardia</taxon>
    </lineage>
</organism>
<dbReference type="PRINTS" id="PR00385">
    <property type="entry name" value="P450"/>
</dbReference>
<keyword evidence="3 4" id="KW-0408">Iron</keyword>